<dbReference type="FunFam" id="3.30.160.60:FF:000912">
    <property type="entry name" value="Zinc finger protein 660"/>
    <property type="match status" value="1"/>
</dbReference>
<feature type="domain" description="C2H2-type" evidence="7">
    <location>
        <begin position="1"/>
        <end position="22"/>
    </location>
</feature>
<evidence type="ECO:0000313" key="8">
    <source>
        <dbReference type="EMBL" id="CAL4098583.1"/>
    </source>
</evidence>
<evidence type="ECO:0000259" key="7">
    <source>
        <dbReference type="PROSITE" id="PS50157"/>
    </source>
</evidence>
<feature type="domain" description="C2H2-type" evidence="7">
    <location>
        <begin position="82"/>
        <end position="109"/>
    </location>
</feature>
<name>A0AAV2QRQ1_MEGNR</name>
<gene>
    <name evidence="8" type="ORF">MNOR_LOCUS16266</name>
</gene>
<feature type="non-terminal residue" evidence="8">
    <location>
        <position position="1"/>
    </location>
</feature>
<protein>
    <recommendedName>
        <fullName evidence="7">C2H2-type domain-containing protein</fullName>
    </recommendedName>
</protein>
<dbReference type="Pfam" id="PF00096">
    <property type="entry name" value="zf-C2H2"/>
    <property type="match status" value="3"/>
</dbReference>
<evidence type="ECO:0000256" key="2">
    <source>
        <dbReference type="ARBA" id="ARBA00022737"/>
    </source>
</evidence>
<dbReference type="PROSITE" id="PS00028">
    <property type="entry name" value="ZINC_FINGER_C2H2_1"/>
    <property type="match status" value="3"/>
</dbReference>
<evidence type="ECO:0000256" key="5">
    <source>
        <dbReference type="ARBA" id="ARBA00023242"/>
    </source>
</evidence>
<keyword evidence="2" id="KW-0677">Repeat</keyword>
<dbReference type="InterPro" id="IPR013087">
    <property type="entry name" value="Znf_C2H2_type"/>
</dbReference>
<keyword evidence="1" id="KW-0479">Metal-binding</keyword>
<feature type="domain" description="C2H2-type" evidence="7">
    <location>
        <begin position="23"/>
        <end position="50"/>
    </location>
</feature>
<dbReference type="FunFam" id="3.30.160.60:FF:000478">
    <property type="entry name" value="Zinc finger protein 133"/>
    <property type="match status" value="1"/>
</dbReference>
<evidence type="ECO:0000313" key="9">
    <source>
        <dbReference type="Proteomes" id="UP001497623"/>
    </source>
</evidence>
<accession>A0AAV2QRQ1</accession>
<evidence type="ECO:0000256" key="4">
    <source>
        <dbReference type="ARBA" id="ARBA00022833"/>
    </source>
</evidence>
<organism evidence="8 9">
    <name type="scientific">Meganyctiphanes norvegica</name>
    <name type="common">Northern krill</name>
    <name type="synonym">Thysanopoda norvegica</name>
    <dbReference type="NCBI Taxonomy" id="48144"/>
    <lineage>
        <taxon>Eukaryota</taxon>
        <taxon>Metazoa</taxon>
        <taxon>Ecdysozoa</taxon>
        <taxon>Arthropoda</taxon>
        <taxon>Crustacea</taxon>
        <taxon>Multicrustacea</taxon>
        <taxon>Malacostraca</taxon>
        <taxon>Eumalacostraca</taxon>
        <taxon>Eucarida</taxon>
        <taxon>Euphausiacea</taxon>
        <taxon>Euphausiidae</taxon>
        <taxon>Meganyctiphanes</taxon>
    </lineage>
</organism>
<feature type="domain" description="C2H2-type" evidence="7">
    <location>
        <begin position="54"/>
        <end position="81"/>
    </location>
</feature>
<reference evidence="8 9" key="1">
    <citation type="submission" date="2024-05" db="EMBL/GenBank/DDBJ databases">
        <authorList>
            <person name="Wallberg A."/>
        </authorList>
    </citation>
    <scope>NUCLEOTIDE SEQUENCE [LARGE SCALE GENOMIC DNA]</scope>
</reference>
<dbReference type="EMBL" id="CAXKWB010010597">
    <property type="protein sequence ID" value="CAL4098583.1"/>
    <property type="molecule type" value="Genomic_DNA"/>
</dbReference>
<evidence type="ECO:0000256" key="1">
    <source>
        <dbReference type="ARBA" id="ARBA00022723"/>
    </source>
</evidence>
<keyword evidence="3 6" id="KW-0863">Zinc-finger</keyword>
<evidence type="ECO:0000256" key="3">
    <source>
        <dbReference type="ARBA" id="ARBA00022771"/>
    </source>
</evidence>
<dbReference type="InterPro" id="IPR036236">
    <property type="entry name" value="Znf_C2H2_sf"/>
</dbReference>
<keyword evidence="4" id="KW-0862">Zinc</keyword>
<dbReference type="AlphaFoldDB" id="A0AAV2QRQ1"/>
<dbReference type="Proteomes" id="UP001497623">
    <property type="component" value="Unassembled WGS sequence"/>
</dbReference>
<dbReference type="PANTHER" id="PTHR23235:SF142">
    <property type="entry name" value="ZINC FINGER PROTEIN 384"/>
    <property type="match status" value="1"/>
</dbReference>
<proteinExistence type="predicted"/>
<dbReference type="Gene3D" id="3.30.160.60">
    <property type="entry name" value="Classic Zinc Finger"/>
    <property type="match status" value="4"/>
</dbReference>
<sequence length="119" mass="13814">DKAFSQTCLLKIHMRRHTGEKPYQCSQCEKSFADKGNLANHLWTHSELNRVKPFKCNQCDHAFPQRGHLINHLRTHTGEKPYQCSRCDKAFALKQNLIKHFITHTGQCDNTSSEINHLN</sequence>
<dbReference type="GO" id="GO:0000981">
    <property type="term" value="F:DNA-binding transcription factor activity, RNA polymerase II-specific"/>
    <property type="evidence" value="ECO:0007669"/>
    <property type="project" value="TreeGrafter"/>
</dbReference>
<keyword evidence="9" id="KW-1185">Reference proteome</keyword>
<dbReference type="GO" id="GO:0008270">
    <property type="term" value="F:zinc ion binding"/>
    <property type="evidence" value="ECO:0007669"/>
    <property type="project" value="UniProtKB-KW"/>
</dbReference>
<keyword evidence="5" id="KW-0539">Nucleus</keyword>
<comment type="caution">
    <text evidence="8">The sequence shown here is derived from an EMBL/GenBank/DDBJ whole genome shotgun (WGS) entry which is preliminary data.</text>
</comment>
<feature type="non-terminal residue" evidence="8">
    <location>
        <position position="119"/>
    </location>
</feature>
<dbReference type="PANTHER" id="PTHR23235">
    <property type="entry name" value="KRUEPPEL-LIKE TRANSCRIPTION FACTOR"/>
    <property type="match status" value="1"/>
</dbReference>
<dbReference type="GO" id="GO:0045595">
    <property type="term" value="P:regulation of cell differentiation"/>
    <property type="evidence" value="ECO:0007669"/>
    <property type="project" value="UniProtKB-ARBA"/>
</dbReference>
<evidence type="ECO:0000256" key="6">
    <source>
        <dbReference type="PROSITE-ProRule" id="PRU00042"/>
    </source>
</evidence>
<dbReference type="GO" id="GO:0000978">
    <property type="term" value="F:RNA polymerase II cis-regulatory region sequence-specific DNA binding"/>
    <property type="evidence" value="ECO:0007669"/>
    <property type="project" value="TreeGrafter"/>
</dbReference>
<dbReference type="SMART" id="SM00355">
    <property type="entry name" value="ZnF_C2H2"/>
    <property type="match status" value="3"/>
</dbReference>
<dbReference type="SUPFAM" id="SSF57667">
    <property type="entry name" value="beta-beta-alpha zinc fingers"/>
    <property type="match status" value="2"/>
</dbReference>
<dbReference type="GO" id="GO:0000122">
    <property type="term" value="P:negative regulation of transcription by RNA polymerase II"/>
    <property type="evidence" value="ECO:0007669"/>
    <property type="project" value="UniProtKB-ARBA"/>
</dbReference>
<dbReference type="PROSITE" id="PS50157">
    <property type="entry name" value="ZINC_FINGER_C2H2_2"/>
    <property type="match status" value="4"/>
</dbReference>
<dbReference type="FunFam" id="3.30.160.60:FF:000624">
    <property type="entry name" value="zinc finger protein 697"/>
    <property type="match status" value="1"/>
</dbReference>